<keyword evidence="6" id="KW-0411">Iron-sulfur</keyword>
<dbReference type="InterPro" id="IPR013785">
    <property type="entry name" value="Aldolase_TIM"/>
</dbReference>
<comment type="caution">
    <text evidence="8">The sequence shown here is derived from an EMBL/GenBank/DDBJ whole genome shotgun (WGS) entry which is preliminary data.</text>
</comment>
<name>A0A1J5DX64_9BACT</name>
<dbReference type="SFLD" id="SFLDG01386">
    <property type="entry name" value="main_SPASM_domain-containing"/>
    <property type="match status" value="1"/>
</dbReference>
<dbReference type="PANTHER" id="PTHR11228:SF7">
    <property type="entry name" value="PQQA PEPTIDE CYCLASE"/>
    <property type="match status" value="1"/>
</dbReference>
<dbReference type="InterPro" id="IPR050377">
    <property type="entry name" value="Radical_SAM_PqqE_MftC-like"/>
</dbReference>
<sequence>MTLTKQKIVTVGWTYTSKCNLNCVHCYNSSSINPQSGEMPLDDAMGVLQRLRDYGVEDLNYGGGENTMVPQFWTIARYAKKLGFHQSLTTNGTLMDEAMADDCAELFDDVGVSIDFHQAMDNDKFRLSMGGGTFTKAVHAAKLLVERKVNMEVVMCLNRLNCKPETLQGMIEMCEGLGVGSLRMNTFRPVGRGEYDTQLTMNPQELEQAYRFFFDKMSKNSTKITTPDPLFSLLGGQYMTDIGCPCGKTSMRIQSNGDVTPCVFMPISAGNILRDSIDDIHNSELFQRFQHQEPIGKCTICPRWNICKGGCIGRKWALNGSFDGPDPLCWWEPGMAVGILPELVNQGSYNIHERYLCTFYFPIEQKREEVAPLAMAISGAYR</sequence>
<organism evidence="8 9">
    <name type="scientific">Candidatus Desantisbacteria bacterium CG2_30_40_21</name>
    <dbReference type="NCBI Taxonomy" id="1817895"/>
    <lineage>
        <taxon>Bacteria</taxon>
        <taxon>Candidatus Desantisiibacteriota</taxon>
    </lineage>
</organism>
<keyword evidence="5" id="KW-0408">Iron</keyword>
<dbReference type="InterPro" id="IPR058240">
    <property type="entry name" value="rSAM_sf"/>
</dbReference>
<dbReference type="Pfam" id="PF13186">
    <property type="entry name" value="SPASM"/>
    <property type="match status" value="1"/>
</dbReference>
<dbReference type="NCBIfam" id="TIGR04085">
    <property type="entry name" value="rSAM_more_4Fe4S"/>
    <property type="match status" value="1"/>
</dbReference>
<dbReference type="SMART" id="SM00729">
    <property type="entry name" value="Elp3"/>
    <property type="match status" value="1"/>
</dbReference>
<protein>
    <recommendedName>
        <fullName evidence="7">Radical SAM core domain-containing protein</fullName>
    </recommendedName>
</protein>
<evidence type="ECO:0000313" key="8">
    <source>
        <dbReference type="EMBL" id="OIP40709.1"/>
    </source>
</evidence>
<dbReference type="PIRSF" id="PIRSF037420">
    <property type="entry name" value="PQQ_syn_pqqE"/>
    <property type="match status" value="1"/>
</dbReference>
<evidence type="ECO:0000256" key="1">
    <source>
        <dbReference type="ARBA" id="ARBA00001966"/>
    </source>
</evidence>
<dbReference type="EMBL" id="MNYI01000109">
    <property type="protein sequence ID" value="OIP40709.1"/>
    <property type="molecule type" value="Genomic_DNA"/>
</dbReference>
<evidence type="ECO:0000313" key="9">
    <source>
        <dbReference type="Proteomes" id="UP000183085"/>
    </source>
</evidence>
<dbReference type="Proteomes" id="UP000183085">
    <property type="component" value="Unassembled WGS sequence"/>
</dbReference>
<dbReference type="InterPro" id="IPR023885">
    <property type="entry name" value="4Fe4S-binding_SPASM_dom"/>
</dbReference>
<evidence type="ECO:0000256" key="5">
    <source>
        <dbReference type="ARBA" id="ARBA00023004"/>
    </source>
</evidence>
<dbReference type="GO" id="GO:0051539">
    <property type="term" value="F:4 iron, 4 sulfur cluster binding"/>
    <property type="evidence" value="ECO:0007669"/>
    <property type="project" value="UniProtKB-KW"/>
</dbReference>
<evidence type="ECO:0000259" key="7">
    <source>
        <dbReference type="PROSITE" id="PS51918"/>
    </source>
</evidence>
<keyword evidence="2" id="KW-0004">4Fe-4S</keyword>
<dbReference type="Pfam" id="PF04055">
    <property type="entry name" value="Radical_SAM"/>
    <property type="match status" value="1"/>
</dbReference>
<comment type="cofactor">
    <cofactor evidence="1">
        <name>[4Fe-4S] cluster</name>
        <dbReference type="ChEBI" id="CHEBI:49883"/>
    </cofactor>
</comment>
<dbReference type="STRING" id="1817895.AUJ95_04265"/>
<feature type="domain" description="Radical SAM core" evidence="7">
    <location>
        <begin position="3"/>
        <end position="228"/>
    </location>
</feature>
<dbReference type="PANTHER" id="PTHR11228">
    <property type="entry name" value="RADICAL SAM DOMAIN PROTEIN"/>
    <property type="match status" value="1"/>
</dbReference>
<accession>A0A1J5DX64</accession>
<evidence type="ECO:0000256" key="4">
    <source>
        <dbReference type="ARBA" id="ARBA00022723"/>
    </source>
</evidence>
<dbReference type="InterPro" id="IPR006638">
    <property type="entry name" value="Elp3/MiaA/NifB-like_rSAM"/>
</dbReference>
<dbReference type="Gene3D" id="3.20.20.70">
    <property type="entry name" value="Aldolase class I"/>
    <property type="match status" value="1"/>
</dbReference>
<keyword evidence="3" id="KW-0949">S-adenosyl-L-methionine</keyword>
<keyword evidence="4" id="KW-0479">Metal-binding</keyword>
<dbReference type="SUPFAM" id="SSF102114">
    <property type="entry name" value="Radical SAM enzymes"/>
    <property type="match status" value="1"/>
</dbReference>
<evidence type="ECO:0000256" key="6">
    <source>
        <dbReference type="ARBA" id="ARBA00023014"/>
    </source>
</evidence>
<dbReference type="SFLD" id="SFLDS00029">
    <property type="entry name" value="Radical_SAM"/>
    <property type="match status" value="1"/>
</dbReference>
<proteinExistence type="predicted"/>
<dbReference type="SFLD" id="SFLDG01067">
    <property type="entry name" value="SPASM/twitch_domain_containing"/>
    <property type="match status" value="1"/>
</dbReference>
<dbReference type="PROSITE" id="PS51918">
    <property type="entry name" value="RADICAL_SAM"/>
    <property type="match status" value="1"/>
</dbReference>
<evidence type="ECO:0000256" key="3">
    <source>
        <dbReference type="ARBA" id="ARBA00022691"/>
    </source>
</evidence>
<reference evidence="8 9" key="1">
    <citation type="journal article" date="2016" name="Environ. Microbiol.">
        <title>Genomic resolution of a cold subsurface aquifer community provides metabolic insights for novel microbes adapted to high CO concentrations.</title>
        <authorList>
            <person name="Probst A.J."/>
            <person name="Castelle C.J."/>
            <person name="Singh A."/>
            <person name="Brown C.T."/>
            <person name="Anantharaman K."/>
            <person name="Sharon I."/>
            <person name="Hug L.A."/>
            <person name="Burstein D."/>
            <person name="Emerson J.B."/>
            <person name="Thomas B.C."/>
            <person name="Banfield J.F."/>
        </authorList>
    </citation>
    <scope>NUCLEOTIDE SEQUENCE [LARGE SCALE GENOMIC DNA]</scope>
    <source>
        <strain evidence="8">CG2_30_40_21</strain>
    </source>
</reference>
<gene>
    <name evidence="8" type="ORF">AUJ95_04265</name>
</gene>
<dbReference type="CDD" id="cd01335">
    <property type="entry name" value="Radical_SAM"/>
    <property type="match status" value="1"/>
</dbReference>
<dbReference type="GO" id="GO:0046872">
    <property type="term" value="F:metal ion binding"/>
    <property type="evidence" value="ECO:0007669"/>
    <property type="project" value="UniProtKB-KW"/>
</dbReference>
<dbReference type="InterPro" id="IPR017200">
    <property type="entry name" value="PqqE-like"/>
</dbReference>
<evidence type="ECO:0000256" key="2">
    <source>
        <dbReference type="ARBA" id="ARBA00022485"/>
    </source>
</evidence>
<dbReference type="InterPro" id="IPR007197">
    <property type="entry name" value="rSAM"/>
</dbReference>
<dbReference type="GO" id="GO:0003824">
    <property type="term" value="F:catalytic activity"/>
    <property type="evidence" value="ECO:0007669"/>
    <property type="project" value="InterPro"/>
</dbReference>
<dbReference type="AlphaFoldDB" id="A0A1J5DX64"/>